<gene>
    <name evidence="1" type="ORF">GCM10009681_52370</name>
</gene>
<evidence type="ECO:0000313" key="2">
    <source>
        <dbReference type="Proteomes" id="UP001500655"/>
    </source>
</evidence>
<keyword evidence="2" id="KW-1185">Reference proteome</keyword>
<dbReference type="Proteomes" id="UP001500655">
    <property type="component" value="Unassembled WGS sequence"/>
</dbReference>
<comment type="caution">
    <text evidence="1">The sequence shown here is derived from an EMBL/GenBank/DDBJ whole genome shotgun (WGS) entry which is preliminary data.</text>
</comment>
<sequence>MTNRYDGVVLRRARVGISEVMGPYPALVVNPGETGTLPWFTRTVVQRIAEDSVRLRAEGATAGDLVEFDGDTVTLTSYDQDEEWPSARIQPNEVGMYGWGAIGWLWDDLEIVGPESFEVAEVVRVDSGSTVTALVQRDPAQRGAVRPYLPADCSGPGAAFPRLPGPFRSRALAGPTTQRRVRRRRTCPGRLSMVFAYWATNGCGQPIDG</sequence>
<accession>A0ABN2L407</accession>
<name>A0ABN2L407_9ACTN</name>
<dbReference type="EMBL" id="BAAALS010000038">
    <property type="protein sequence ID" value="GAA1774328.1"/>
    <property type="molecule type" value="Genomic_DNA"/>
</dbReference>
<reference evidence="1 2" key="1">
    <citation type="journal article" date="2019" name="Int. J. Syst. Evol. Microbiol.">
        <title>The Global Catalogue of Microorganisms (GCM) 10K type strain sequencing project: providing services to taxonomists for standard genome sequencing and annotation.</title>
        <authorList>
            <consortium name="The Broad Institute Genomics Platform"/>
            <consortium name="The Broad Institute Genome Sequencing Center for Infectious Disease"/>
            <person name="Wu L."/>
            <person name="Ma J."/>
        </authorList>
    </citation>
    <scope>NUCLEOTIDE SEQUENCE [LARGE SCALE GENOMIC DNA]</scope>
    <source>
        <strain evidence="1 2">JCM 13249</strain>
    </source>
</reference>
<evidence type="ECO:0000313" key="1">
    <source>
        <dbReference type="EMBL" id="GAA1774328.1"/>
    </source>
</evidence>
<proteinExistence type="predicted"/>
<protein>
    <submittedName>
        <fullName evidence="1">Uncharacterized protein</fullName>
    </submittedName>
</protein>
<dbReference type="RefSeq" id="WP_344087623.1">
    <property type="nucleotide sequence ID" value="NZ_BAAALS010000038.1"/>
</dbReference>
<organism evidence="1 2">
    <name type="scientific">Luedemannella helvata</name>
    <dbReference type="NCBI Taxonomy" id="349315"/>
    <lineage>
        <taxon>Bacteria</taxon>
        <taxon>Bacillati</taxon>
        <taxon>Actinomycetota</taxon>
        <taxon>Actinomycetes</taxon>
        <taxon>Micromonosporales</taxon>
        <taxon>Micromonosporaceae</taxon>
        <taxon>Luedemannella</taxon>
    </lineage>
</organism>